<dbReference type="AlphaFoldDB" id="A0A1I1FLM4"/>
<dbReference type="InterPro" id="IPR021445">
    <property type="entry name" value="DUF3095"/>
</dbReference>
<reference evidence="1 2" key="1">
    <citation type="submission" date="2016-10" db="EMBL/GenBank/DDBJ databases">
        <authorList>
            <person name="de Groot N.N."/>
        </authorList>
    </citation>
    <scope>NUCLEOTIDE SEQUENCE [LARGE SCALE GENOMIC DNA]</scope>
    <source>
        <strain evidence="1 2">DSM 6793</strain>
    </source>
</reference>
<dbReference type="Proteomes" id="UP000199514">
    <property type="component" value="Unassembled WGS sequence"/>
</dbReference>
<dbReference type="Pfam" id="PF11294">
    <property type="entry name" value="DUF3095"/>
    <property type="match status" value="1"/>
</dbReference>
<dbReference type="STRING" id="927664.SAMN05421780_102229"/>
<keyword evidence="2" id="KW-1185">Reference proteome</keyword>
<dbReference type="EMBL" id="FOLE01000002">
    <property type="protein sequence ID" value="SFB99886.1"/>
    <property type="molecule type" value="Genomic_DNA"/>
</dbReference>
<gene>
    <name evidence="1" type="ORF">SAMN05421780_102229</name>
</gene>
<dbReference type="RefSeq" id="WP_091508541.1">
    <property type="nucleotide sequence ID" value="NZ_FOLE01000002.1"/>
</dbReference>
<protein>
    <recommendedName>
        <fullName evidence="3">DUF3095 domain-containing protein</fullName>
    </recommendedName>
</protein>
<organism evidence="1 2">
    <name type="scientific">Flexibacter flexilis DSM 6793</name>
    <dbReference type="NCBI Taxonomy" id="927664"/>
    <lineage>
        <taxon>Bacteria</taxon>
        <taxon>Pseudomonadati</taxon>
        <taxon>Bacteroidota</taxon>
        <taxon>Cytophagia</taxon>
        <taxon>Cytophagales</taxon>
        <taxon>Flexibacteraceae</taxon>
        <taxon>Flexibacter</taxon>
    </lineage>
</organism>
<evidence type="ECO:0000313" key="2">
    <source>
        <dbReference type="Proteomes" id="UP000199514"/>
    </source>
</evidence>
<proteinExistence type="predicted"/>
<evidence type="ECO:0000313" key="1">
    <source>
        <dbReference type="EMBL" id="SFB99886.1"/>
    </source>
</evidence>
<sequence length="396" mass="45452">MPNYHFYRDLPLVTDFEKIFDDSTYVPVPPDWYVVITDVMGSTKAIEEGRYKDVNIAGGIATMAVSNLYKDLDYPFVFGGDGITFLIPEAIAPQVKDILVDTRQMCREHFKLDLRIGFLRVADIYAVGERIDIAKFKVSQPYNQAMISGSGLDYAESKLKSRTEGHLYAVPEDYVPQQKADFSGFTCRWQDIKSHKGETISLIIKLKKEADKQLLKDIFEGIQNILGTEQDYHPLSEENMKLADESYFTKEATILSRQTKGGEDYARFLKIAKQESFNLKWILRLRLNITYRKHKARVLDVKKTNMIASDFRKYDGTLKMVLSCTRANRERLAAYLESVYQQGQIYYGVHASDRALMTCLMYENTGREVHFIDSAEGGYAFAARQLKKQMADNQLK</sequence>
<accession>A0A1I1FLM4</accession>
<name>A0A1I1FLM4_9BACT</name>
<evidence type="ECO:0008006" key="3">
    <source>
        <dbReference type="Google" id="ProtNLM"/>
    </source>
</evidence>
<dbReference type="OrthoDB" id="5342145at2"/>